<proteinExistence type="predicted"/>
<feature type="region of interest" description="Disordered" evidence="1">
    <location>
        <begin position="795"/>
        <end position="828"/>
    </location>
</feature>
<feature type="region of interest" description="Disordered" evidence="1">
    <location>
        <begin position="916"/>
        <end position="975"/>
    </location>
</feature>
<feature type="region of interest" description="Disordered" evidence="1">
    <location>
        <begin position="1"/>
        <end position="62"/>
    </location>
</feature>
<gene>
    <name evidence="3" type="ORF">F9C07_2283824</name>
</gene>
<dbReference type="EMBL" id="CP044618">
    <property type="protein sequence ID" value="QRD90601.1"/>
    <property type="molecule type" value="Genomic_DNA"/>
</dbReference>
<feature type="domain" description="Ubiquitin-like" evidence="2">
    <location>
        <begin position="835"/>
        <end position="915"/>
    </location>
</feature>
<sequence length="975" mass="111575">MPVRQYVLSTDSESDYSLSDDSTQDAHRQTSSRIGSVALDSPTSTGAQRRRQSYERVPRCPPVLVDVQNDTRKQDSNRSANRTRMAFIESYDSEDQTLRPEVRHLFIQELQLLILLQSRVTEGDHDIQSSNKDITVHIDIHAALDVAPHLEQLSRLNRLGRFKEGITLFNERLARHLDFFPVVAEYADLLLEQANFRSLGELISQVLGSHAKDFEKDQVLLLKLLGSLAGMHSKGALLPALDTAKEVIKFLEDQDGEDSSDERLTGIQIQLMQTYLSIIVHASQHSLFLDNEGYESLLQSMRELTVERLSPSTYPTKKPDTDAHASYEYNSYDDPYDEWAHSMYPDDFDGPYGRAPGVNKWPPYRSRHGRRAAETNNYSFLRSWYDSLVEDGFYWDSNRLLYCTLALMGDAGGRHRLDGIFWQDLFRCPEHTLPQDEQLLLTELDKVSLLAEVSSGQLQTEYGKFHDKLSDRAQNIASSILSSAPHLVNSRPYLSWMLAETDARPQAINAGRVDPRTSHNSFISRWQHRRQIDSKQRSQSTKLQQDTLSQRTLNVIKEESMNLGDYQQQSRALKAIYRHSDYFSTCLESLQELGQLQYNVMGDMTGYLSSLIEEYFLIEYFHPPNSKPFREHLAQRLSEFDRQFPYGPDFESTAREKMDIFFFDNPLLKWMQRNVQAALLRSLDRHTEAEVAEMQITVPELHLPSYFSKQLKIFKSCAGCKDCGSTSGKTRKTYHPAEPAVPARRAMDSSSAQPNTTTYRVPLVIQSEANATEGKEEDVLHVEQMIRNHRNIRGKERKPHRRTVMFDESSTPRYTPQHSVSKDRRSEALANTAPTTIIVEDPNGKALMFPYDLCHTWKGMEDLIKQAFSGDRNALSQDIARGNYELLSEDGSIVLPIVWENLVQPGWKVKMQMKNTQPENKEMDHGDTDTANAEGSHTPENEKDNRPKSYQAVAVEAWSSEEDIAPNPRREDEDV</sequence>
<protein>
    <recommendedName>
        <fullName evidence="2">Ubiquitin-like domain-containing protein</fullName>
    </recommendedName>
</protein>
<feature type="compositionally biased region" description="Basic and acidic residues" evidence="1">
    <location>
        <begin position="919"/>
        <end position="928"/>
    </location>
</feature>
<feature type="compositionally biased region" description="Low complexity" evidence="1">
    <location>
        <begin position="8"/>
        <end position="21"/>
    </location>
</feature>
<accession>A0A7U2MVE5</accession>
<name>A0A7U2MVE5_ASPFN</name>
<organism evidence="3 4">
    <name type="scientific">Aspergillus flavus (strain ATCC 200026 / FGSC A1120 / IAM 13836 / NRRL 3357 / JCM 12722 / SRRC 167)</name>
    <dbReference type="NCBI Taxonomy" id="332952"/>
    <lineage>
        <taxon>Eukaryota</taxon>
        <taxon>Fungi</taxon>
        <taxon>Dikarya</taxon>
        <taxon>Ascomycota</taxon>
        <taxon>Pezizomycotina</taxon>
        <taxon>Eurotiomycetes</taxon>
        <taxon>Eurotiomycetidae</taxon>
        <taxon>Eurotiales</taxon>
        <taxon>Aspergillaceae</taxon>
        <taxon>Aspergillus</taxon>
        <taxon>Aspergillus subgen. Circumdati</taxon>
    </lineage>
</organism>
<keyword evidence="4" id="KW-1185">Reference proteome</keyword>
<dbReference type="VEuPathDB" id="FungiDB:AFLA_011852"/>
<evidence type="ECO:0000256" key="1">
    <source>
        <dbReference type="SAM" id="MobiDB-lite"/>
    </source>
</evidence>
<dbReference type="AlphaFoldDB" id="A0A7U2MVE5"/>
<dbReference type="Proteomes" id="UP000596276">
    <property type="component" value="Chromosome 4"/>
</dbReference>
<evidence type="ECO:0000313" key="3">
    <source>
        <dbReference type="EMBL" id="QRD90601.1"/>
    </source>
</evidence>
<evidence type="ECO:0000313" key="4">
    <source>
        <dbReference type="Proteomes" id="UP000596276"/>
    </source>
</evidence>
<feature type="compositionally biased region" description="Basic and acidic residues" evidence="1">
    <location>
        <begin position="937"/>
        <end position="947"/>
    </location>
</feature>
<feature type="compositionally biased region" description="Polar residues" evidence="1">
    <location>
        <begin position="808"/>
        <end position="819"/>
    </location>
</feature>
<dbReference type="Pfam" id="PF22893">
    <property type="entry name" value="ULD_2"/>
    <property type="match status" value="1"/>
</dbReference>
<reference evidence="4" key="1">
    <citation type="journal article" date="2021" name="G3 (Bethesda)">
        <title>Chromosome assembled and annotated genome sequence of Aspergillus flavus NRRL 3357.</title>
        <authorList>
            <person name="Skerker J.M."/>
            <person name="Pianalto K.M."/>
            <person name="Mondo S.J."/>
            <person name="Yang K."/>
            <person name="Arkin A.P."/>
            <person name="Keller N.P."/>
            <person name="Grigoriev I.V."/>
            <person name="Louise Glass N.L."/>
        </authorList>
    </citation>
    <scope>NUCLEOTIDE SEQUENCE [LARGE SCALE GENOMIC DNA]</scope>
    <source>
        <strain evidence="4">ATCC 200026 / FGSC A1120 / IAM 13836 / NRRL 3357 / JCM 12722 / SRRC 167</strain>
    </source>
</reference>
<evidence type="ECO:0000259" key="2">
    <source>
        <dbReference type="Pfam" id="PF22893"/>
    </source>
</evidence>
<dbReference type="VEuPathDB" id="FungiDB:F9C07_2283824"/>
<dbReference type="InterPro" id="IPR054464">
    <property type="entry name" value="ULD_fung"/>
</dbReference>